<evidence type="ECO:0000259" key="5">
    <source>
        <dbReference type="PROSITE" id="PS51352"/>
    </source>
</evidence>
<dbReference type="GO" id="GO:0017004">
    <property type="term" value="P:cytochrome complex assembly"/>
    <property type="evidence" value="ECO:0007669"/>
    <property type="project" value="UniProtKB-KW"/>
</dbReference>
<keyword evidence="4" id="KW-0676">Redox-active center</keyword>
<gene>
    <name evidence="6" type="ORF">SAMN02927925_00507</name>
</gene>
<dbReference type="GO" id="GO:0016853">
    <property type="term" value="F:isomerase activity"/>
    <property type="evidence" value="ECO:0007669"/>
    <property type="project" value="UniProtKB-KW"/>
</dbReference>
<protein>
    <submittedName>
        <fullName evidence="6">Thiol-disulfide isomerase or thioredoxin</fullName>
    </submittedName>
</protein>
<proteinExistence type="predicted"/>
<dbReference type="SUPFAM" id="SSF52833">
    <property type="entry name" value="Thioredoxin-like"/>
    <property type="match status" value="1"/>
</dbReference>
<accession>A0A1G4V7E7</accession>
<dbReference type="PANTHER" id="PTHR42852:SF6">
    <property type="entry name" value="THIOL:DISULFIDE INTERCHANGE PROTEIN DSBE"/>
    <property type="match status" value="1"/>
</dbReference>
<dbReference type="Proteomes" id="UP000182124">
    <property type="component" value="Unassembled WGS sequence"/>
</dbReference>
<dbReference type="CDD" id="cd02966">
    <property type="entry name" value="TlpA_like_family"/>
    <property type="match status" value="1"/>
</dbReference>
<organism evidence="6 7">
    <name type="scientific">Flavobacterium saliperosum</name>
    <dbReference type="NCBI Taxonomy" id="329186"/>
    <lineage>
        <taxon>Bacteria</taxon>
        <taxon>Pseudomonadati</taxon>
        <taxon>Bacteroidota</taxon>
        <taxon>Flavobacteriia</taxon>
        <taxon>Flavobacteriales</taxon>
        <taxon>Flavobacteriaceae</taxon>
        <taxon>Flavobacterium</taxon>
    </lineage>
</organism>
<keyword evidence="3" id="KW-1015">Disulfide bond</keyword>
<dbReference type="STRING" id="329186.SAMN02927925_00507"/>
<evidence type="ECO:0000256" key="3">
    <source>
        <dbReference type="ARBA" id="ARBA00023157"/>
    </source>
</evidence>
<keyword evidence="6" id="KW-0413">Isomerase</keyword>
<dbReference type="PANTHER" id="PTHR42852">
    <property type="entry name" value="THIOL:DISULFIDE INTERCHANGE PROTEIN DSBE"/>
    <property type="match status" value="1"/>
</dbReference>
<dbReference type="AlphaFoldDB" id="A0A1G4V7E7"/>
<reference evidence="6 7" key="1">
    <citation type="submission" date="2016-10" db="EMBL/GenBank/DDBJ databases">
        <authorList>
            <person name="de Groot N.N."/>
        </authorList>
    </citation>
    <scope>NUCLEOTIDE SEQUENCE [LARGE SCALE GENOMIC DNA]</scope>
    <source>
        <strain evidence="6 7">CGMCC 1.3801</strain>
    </source>
</reference>
<evidence type="ECO:0000256" key="2">
    <source>
        <dbReference type="ARBA" id="ARBA00022748"/>
    </source>
</evidence>
<sequence>MRTIFLSVSLFLIDGAVVIAQPLSGNKVVLVFDGYVKSPSGMESDIYYSKANDFRNHFICPKSTNDTLVINGIESTVVLTHVFSLGANYIYEFHKGDTVKLDYKNGLPRVSLSNKRPVLKHDLNFEDDFKAIKRPSEPSVFRLDNKRPRSKEENLMYEKELNDYFVARDEKLDVLFHEKLLSSTIYTIHKARNKFLKINLSKANYSFGTVPESDLALDNLLPVKTYKYFLENYIIGKYKVGKVNDFDYDFKQAFDAALSDSKLSYKTKEYLLFLFLNNIANSKDKELLPVYFEKFQAFENGNELSQWIKDSYLLDLNVLKKEEKEVLLLDSMKRKTSLKEFVAKHKGKVVYVDFWASWCAPCRASFPYSLKLQQELKGNDVVFLFISTDDNFDIWMKATTKENLSESSSFYLINPKASEFIRKIKLNSIPRYMLFDKEGKLVNADASGPKEVKCKAEIVQLLNR</sequence>
<dbReference type="PROSITE" id="PS51352">
    <property type="entry name" value="THIOREDOXIN_2"/>
    <property type="match status" value="1"/>
</dbReference>
<evidence type="ECO:0000256" key="1">
    <source>
        <dbReference type="ARBA" id="ARBA00004196"/>
    </source>
</evidence>
<keyword evidence="2" id="KW-0201">Cytochrome c-type biogenesis</keyword>
<dbReference type="InterPro" id="IPR036249">
    <property type="entry name" value="Thioredoxin-like_sf"/>
</dbReference>
<dbReference type="GO" id="GO:0030313">
    <property type="term" value="C:cell envelope"/>
    <property type="evidence" value="ECO:0007669"/>
    <property type="project" value="UniProtKB-SubCell"/>
</dbReference>
<dbReference type="Gene3D" id="3.40.30.10">
    <property type="entry name" value="Glutaredoxin"/>
    <property type="match status" value="1"/>
</dbReference>
<dbReference type="RefSeq" id="WP_035653939.1">
    <property type="nucleotide sequence ID" value="NZ_CBCSBQ010000003.1"/>
</dbReference>
<comment type="subcellular location">
    <subcellularLocation>
        <location evidence="1">Cell envelope</location>
    </subcellularLocation>
</comment>
<dbReference type="Pfam" id="PF08534">
    <property type="entry name" value="Redoxin"/>
    <property type="match status" value="1"/>
</dbReference>
<name>A0A1G4V7E7_9FLAO</name>
<dbReference type="InterPro" id="IPR013740">
    <property type="entry name" value="Redoxin"/>
</dbReference>
<evidence type="ECO:0000313" key="7">
    <source>
        <dbReference type="Proteomes" id="UP000182124"/>
    </source>
</evidence>
<evidence type="ECO:0000313" key="6">
    <source>
        <dbReference type="EMBL" id="SCX02432.1"/>
    </source>
</evidence>
<feature type="domain" description="Thioredoxin" evidence="5">
    <location>
        <begin position="282"/>
        <end position="464"/>
    </location>
</feature>
<dbReference type="EMBL" id="FMTY01000001">
    <property type="protein sequence ID" value="SCX02432.1"/>
    <property type="molecule type" value="Genomic_DNA"/>
</dbReference>
<evidence type="ECO:0000256" key="4">
    <source>
        <dbReference type="ARBA" id="ARBA00023284"/>
    </source>
</evidence>
<dbReference type="InterPro" id="IPR050553">
    <property type="entry name" value="Thioredoxin_ResA/DsbE_sf"/>
</dbReference>
<dbReference type="InterPro" id="IPR013766">
    <property type="entry name" value="Thioredoxin_domain"/>
</dbReference>
<dbReference type="eggNOG" id="COG0526">
    <property type="taxonomic scope" value="Bacteria"/>
</dbReference>